<dbReference type="Proteomes" id="UP001296967">
    <property type="component" value="Unassembled WGS sequence"/>
</dbReference>
<accession>A0AAJ0UGJ3</accession>
<reference evidence="2" key="1">
    <citation type="submission" date="2017-05" db="EMBL/GenBank/DDBJ databases">
        <authorList>
            <person name="Imhoff J.F."/>
            <person name="Rahn T."/>
            <person name="Kuenzel S."/>
            <person name="Neulinger S.C."/>
        </authorList>
    </citation>
    <scope>NUCLEOTIDE SEQUENCE</scope>
    <source>
        <strain evidence="2">DSM 4395</strain>
    </source>
</reference>
<gene>
    <name evidence="2" type="ORF">CCR82_11215</name>
</gene>
<keyword evidence="1" id="KW-0472">Membrane</keyword>
<reference evidence="2" key="2">
    <citation type="journal article" date="2020" name="Microorganisms">
        <title>Osmotic Adaptation and Compatible Solute Biosynthesis of Phototrophic Bacteria as Revealed from Genome Analyses.</title>
        <authorList>
            <person name="Imhoff J.F."/>
            <person name="Rahn T."/>
            <person name="Kunzel S."/>
            <person name="Keller A."/>
            <person name="Neulinger S.C."/>
        </authorList>
    </citation>
    <scope>NUCLEOTIDE SEQUENCE</scope>
    <source>
        <strain evidence="2">DSM 4395</strain>
    </source>
</reference>
<protein>
    <submittedName>
        <fullName evidence="2">Uncharacterized protein</fullName>
    </submittedName>
</protein>
<keyword evidence="1" id="KW-0812">Transmembrane</keyword>
<sequence>MFNHPEITAAAIIGGCTIVASVIAALAAAIIGKQFRNQELLKSDLKEALSDIEFLLHVEKEHGEIHRENFGQSKIRVVRAKVKQAGFFWSQRFTPGRAKNLRSIM</sequence>
<proteinExistence type="predicted"/>
<feature type="transmembrane region" description="Helical" evidence="1">
    <location>
        <begin position="12"/>
        <end position="32"/>
    </location>
</feature>
<evidence type="ECO:0000313" key="3">
    <source>
        <dbReference type="Proteomes" id="UP001296967"/>
    </source>
</evidence>
<evidence type="ECO:0000256" key="1">
    <source>
        <dbReference type="SAM" id="Phobius"/>
    </source>
</evidence>
<keyword evidence="1" id="KW-1133">Transmembrane helix</keyword>
<organism evidence="2 3">
    <name type="scientific">Halochromatium salexigens</name>
    <name type="common">Chromatium salexigens</name>
    <dbReference type="NCBI Taxonomy" id="49447"/>
    <lineage>
        <taxon>Bacteria</taxon>
        <taxon>Pseudomonadati</taxon>
        <taxon>Pseudomonadota</taxon>
        <taxon>Gammaproteobacteria</taxon>
        <taxon>Chromatiales</taxon>
        <taxon>Chromatiaceae</taxon>
        <taxon>Halochromatium</taxon>
    </lineage>
</organism>
<dbReference type="RefSeq" id="WP_201245891.1">
    <property type="nucleotide sequence ID" value="NZ_NHSF01000059.1"/>
</dbReference>
<keyword evidence="3" id="KW-1185">Reference proteome</keyword>
<comment type="caution">
    <text evidence="2">The sequence shown here is derived from an EMBL/GenBank/DDBJ whole genome shotgun (WGS) entry which is preliminary data.</text>
</comment>
<name>A0AAJ0UGJ3_HALSE</name>
<dbReference type="EMBL" id="NHSF01000059">
    <property type="protein sequence ID" value="MBK5931076.1"/>
    <property type="molecule type" value="Genomic_DNA"/>
</dbReference>
<dbReference type="AlphaFoldDB" id="A0AAJ0UGJ3"/>
<evidence type="ECO:0000313" key="2">
    <source>
        <dbReference type="EMBL" id="MBK5931076.1"/>
    </source>
</evidence>